<dbReference type="eggNOG" id="ENOG502SY75">
    <property type="taxonomic scope" value="Eukaryota"/>
</dbReference>
<dbReference type="AlphaFoldDB" id="D0MWV6"/>
<evidence type="ECO:0000313" key="2">
    <source>
        <dbReference type="EMBL" id="EEY64119.1"/>
    </source>
</evidence>
<accession>D0MWV6</accession>
<evidence type="ECO:0000256" key="1">
    <source>
        <dbReference type="SAM" id="SignalP"/>
    </source>
</evidence>
<dbReference type="GeneID" id="9478900"/>
<feature type="signal peptide" evidence="1">
    <location>
        <begin position="1"/>
        <end position="19"/>
    </location>
</feature>
<dbReference type="HOGENOM" id="CLU_1083657_0_0_1"/>
<reference evidence="3" key="1">
    <citation type="journal article" date="2009" name="Nature">
        <title>Genome sequence and analysis of the Irish potato famine pathogen Phytophthora infestans.</title>
        <authorList>
            <consortium name="The Broad Institute Genome Sequencing Platform"/>
            <person name="Haas B.J."/>
            <person name="Kamoun S."/>
            <person name="Zody M.C."/>
            <person name="Jiang R.H."/>
            <person name="Handsaker R.E."/>
            <person name="Cano L.M."/>
            <person name="Grabherr M."/>
            <person name="Kodira C.D."/>
            <person name="Raffaele S."/>
            <person name="Torto-Alalibo T."/>
            <person name="Bozkurt T.O."/>
            <person name="Ah-Fong A.M."/>
            <person name="Alvarado L."/>
            <person name="Anderson V.L."/>
            <person name="Armstrong M.R."/>
            <person name="Avrova A."/>
            <person name="Baxter L."/>
            <person name="Beynon J."/>
            <person name="Boevink P.C."/>
            <person name="Bollmann S.R."/>
            <person name="Bos J.I."/>
            <person name="Bulone V."/>
            <person name="Cai G."/>
            <person name="Cakir C."/>
            <person name="Carrington J.C."/>
            <person name="Chawner M."/>
            <person name="Conti L."/>
            <person name="Costanzo S."/>
            <person name="Ewan R."/>
            <person name="Fahlgren N."/>
            <person name="Fischbach M.A."/>
            <person name="Fugelstad J."/>
            <person name="Gilroy E.M."/>
            <person name="Gnerre S."/>
            <person name="Green P.J."/>
            <person name="Grenville-Briggs L.J."/>
            <person name="Griffith J."/>
            <person name="Grunwald N.J."/>
            <person name="Horn K."/>
            <person name="Horner N.R."/>
            <person name="Hu C.H."/>
            <person name="Huitema E."/>
            <person name="Jeong D.H."/>
            <person name="Jones A.M."/>
            <person name="Jones J.D."/>
            <person name="Jones R.W."/>
            <person name="Karlsson E.K."/>
            <person name="Kunjeti S.G."/>
            <person name="Lamour K."/>
            <person name="Liu Z."/>
            <person name="Ma L."/>
            <person name="Maclean D."/>
            <person name="Chibucos M.C."/>
            <person name="McDonald H."/>
            <person name="McWalters J."/>
            <person name="Meijer H.J."/>
            <person name="Morgan W."/>
            <person name="Morris P.F."/>
            <person name="Munro C.A."/>
            <person name="O'Neill K."/>
            <person name="Ospina-Giraldo M."/>
            <person name="Pinzon A."/>
            <person name="Pritchard L."/>
            <person name="Ramsahoye B."/>
            <person name="Ren Q."/>
            <person name="Restrepo S."/>
            <person name="Roy S."/>
            <person name="Sadanandom A."/>
            <person name="Savidor A."/>
            <person name="Schornack S."/>
            <person name="Schwartz D.C."/>
            <person name="Schumann U.D."/>
            <person name="Schwessinger B."/>
            <person name="Seyer L."/>
            <person name="Sharpe T."/>
            <person name="Silvar C."/>
            <person name="Song J."/>
            <person name="Studholme D.J."/>
            <person name="Sykes S."/>
            <person name="Thines M."/>
            <person name="van de Vondervoort P.J."/>
            <person name="Phuntumart V."/>
            <person name="Wawra S."/>
            <person name="Weide R."/>
            <person name="Win J."/>
            <person name="Young C."/>
            <person name="Zhou S."/>
            <person name="Fry W."/>
            <person name="Meyers B.C."/>
            <person name="van West P."/>
            <person name="Ristaino J."/>
            <person name="Govers F."/>
            <person name="Birch P.R."/>
            <person name="Whisson S.C."/>
            <person name="Judelson H.S."/>
            <person name="Nusbaum C."/>
        </authorList>
    </citation>
    <scope>NUCLEOTIDE SEQUENCE [LARGE SCALE GENOMIC DNA]</scope>
    <source>
        <strain evidence="3">T30-4</strain>
    </source>
</reference>
<name>D0MWV6_PHYIT</name>
<dbReference type="VEuPathDB" id="FungiDB:PITG_02648"/>
<dbReference type="InParanoid" id="D0MWV6"/>
<organism evidence="2 3">
    <name type="scientific">Phytophthora infestans (strain T30-4)</name>
    <name type="common">Potato late blight agent</name>
    <dbReference type="NCBI Taxonomy" id="403677"/>
    <lineage>
        <taxon>Eukaryota</taxon>
        <taxon>Sar</taxon>
        <taxon>Stramenopiles</taxon>
        <taxon>Oomycota</taxon>
        <taxon>Peronosporomycetes</taxon>
        <taxon>Peronosporales</taxon>
        <taxon>Peronosporaceae</taxon>
        <taxon>Phytophthora</taxon>
    </lineage>
</organism>
<dbReference type="OrthoDB" id="92526at2759"/>
<feature type="chain" id="PRO_5003011476" description="HSF-type DNA-binding domain-containing protein" evidence="1">
    <location>
        <begin position="20"/>
        <end position="283"/>
    </location>
</feature>
<dbReference type="Proteomes" id="UP000006643">
    <property type="component" value="Unassembled WGS sequence"/>
</dbReference>
<keyword evidence="1" id="KW-0732">Signal</keyword>
<evidence type="ECO:0008006" key="4">
    <source>
        <dbReference type="Google" id="ProtNLM"/>
    </source>
</evidence>
<keyword evidence="3" id="KW-1185">Reference proteome</keyword>
<dbReference type="KEGG" id="pif:PITG_02648"/>
<dbReference type="RefSeq" id="XP_002907555.1">
    <property type="nucleotide sequence ID" value="XM_002907509.1"/>
</dbReference>
<gene>
    <name evidence="2" type="ORF">PITG_02648</name>
</gene>
<protein>
    <recommendedName>
        <fullName evidence="4">HSF-type DNA-binding domain-containing protein</fullName>
    </recommendedName>
</protein>
<evidence type="ECO:0000313" key="3">
    <source>
        <dbReference type="Proteomes" id="UP000006643"/>
    </source>
</evidence>
<proteinExistence type="predicted"/>
<sequence length="283" mass="32018">MPLASFLPLPMHLFSCLSGVGIEQVEELAAHESDVEGRSLKHVKLPHGGLDMFEESWSWRNLFERLHCLLDNELELDTLAWLEDGTQFIVVHTGEEKLAQLLSLRVCSVHMTLEAMNFKYLEDYHGGFTIYRHDCFVRGDPHKIAQIEGCNSAEMDFAMPNIAYDAELKPLEVRLSISDPQAQAWEVTIAPSVLPDRTFDVCEDFHLEENVNSFDSGMQETSWGEKSDDSGAWSDHDMNSPLWWSQRSDFSSICTDDLSDMDTLSQISAFYGELTTTSIIEGV</sequence>
<dbReference type="OMA" id="IYRHDCF"/>
<dbReference type="EMBL" id="DS028120">
    <property type="protein sequence ID" value="EEY64119.1"/>
    <property type="molecule type" value="Genomic_DNA"/>
</dbReference>